<feature type="domain" description="Protein kinase" evidence="6">
    <location>
        <begin position="79"/>
        <end position="432"/>
    </location>
</feature>
<dbReference type="Proteomes" id="UP000693970">
    <property type="component" value="Unassembled WGS sequence"/>
</dbReference>
<name>A0A9K3L6Y2_9STRA</name>
<reference evidence="7" key="2">
    <citation type="submission" date="2021-04" db="EMBL/GenBank/DDBJ databases">
        <authorList>
            <person name="Podell S."/>
        </authorList>
    </citation>
    <scope>NUCLEOTIDE SEQUENCE</scope>
    <source>
        <strain evidence="7">Hildebrandi</strain>
    </source>
</reference>
<feature type="compositionally biased region" description="Low complexity" evidence="5">
    <location>
        <begin position="102"/>
        <end position="124"/>
    </location>
</feature>
<keyword evidence="2" id="KW-0547">Nucleotide-binding</keyword>
<evidence type="ECO:0000256" key="3">
    <source>
        <dbReference type="ARBA" id="ARBA00022777"/>
    </source>
</evidence>
<keyword evidence="7" id="KW-0723">Serine/threonine-protein kinase</keyword>
<keyword evidence="3 7" id="KW-0418">Kinase</keyword>
<evidence type="ECO:0000313" key="7">
    <source>
        <dbReference type="EMBL" id="KAG7356259.1"/>
    </source>
</evidence>
<dbReference type="InterPro" id="IPR000719">
    <property type="entry name" value="Prot_kinase_dom"/>
</dbReference>
<comment type="caution">
    <text evidence="7">The sequence shown here is derived from an EMBL/GenBank/DDBJ whole genome shotgun (WGS) entry which is preliminary data.</text>
</comment>
<organism evidence="7 8">
    <name type="scientific">Nitzschia inconspicua</name>
    <dbReference type="NCBI Taxonomy" id="303405"/>
    <lineage>
        <taxon>Eukaryota</taxon>
        <taxon>Sar</taxon>
        <taxon>Stramenopiles</taxon>
        <taxon>Ochrophyta</taxon>
        <taxon>Bacillariophyta</taxon>
        <taxon>Bacillariophyceae</taxon>
        <taxon>Bacillariophycidae</taxon>
        <taxon>Bacillariales</taxon>
        <taxon>Bacillariaceae</taxon>
        <taxon>Nitzschia</taxon>
    </lineage>
</organism>
<evidence type="ECO:0000259" key="6">
    <source>
        <dbReference type="PROSITE" id="PS50011"/>
    </source>
</evidence>
<evidence type="ECO:0000256" key="4">
    <source>
        <dbReference type="ARBA" id="ARBA00022840"/>
    </source>
</evidence>
<keyword evidence="1" id="KW-0808">Transferase</keyword>
<evidence type="ECO:0000313" key="8">
    <source>
        <dbReference type="Proteomes" id="UP000693970"/>
    </source>
</evidence>
<gene>
    <name evidence="7" type="ORF">IV203_000945</name>
</gene>
<protein>
    <submittedName>
        <fullName evidence="7">Serine/threonine protein kinase</fullName>
    </submittedName>
</protein>
<sequence>MSTPLTETETSYKSVLKDMRSANPEVLRETARDVFQEKIAGMNKDQISSSAGENNSGATAVMDVFSESDRIPKFDYKELFVGRVLGRGTFCIVRECNFNPTSTGSLGSSSSRGSFLGRLTGGSTHSPTGNNSNNKARSSSGHRSISSDRSLSAHPNRFQRRGKNRSRYVMKQLSPDLKDTNKISYLKGIVDLAFETRILSSLDHENIIKLEATSYCDPFSEGYFILLEKVNETLAKKVKGWMDLDRQCKGITGVFTGSKSKIQRLNSERIVAAYDLAVGMRYLHEQRVVFRDLKPDNVGFNYVGVLKIFDFGLAKVLDDRERTKDGLYKMTQKTGAVRYMSPENAQGKPYGLSTDVYSWSMILWFVLALEPPFALYTEPMIEERVCKRNYRPKLFKSWSPRISKLINQCWKENPFERPSFADVVEEMKMELVEVDPQLAEMVEQSGDLLQTPGIQE</sequence>
<proteinExistence type="predicted"/>
<evidence type="ECO:0000256" key="5">
    <source>
        <dbReference type="SAM" id="MobiDB-lite"/>
    </source>
</evidence>
<dbReference type="SMART" id="SM00220">
    <property type="entry name" value="S_TKc"/>
    <property type="match status" value="1"/>
</dbReference>
<keyword evidence="8" id="KW-1185">Reference proteome</keyword>
<dbReference type="OrthoDB" id="187301at2759"/>
<dbReference type="GO" id="GO:0004674">
    <property type="term" value="F:protein serine/threonine kinase activity"/>
    <property type="evidence" value="ECO:0007669"/>
    <property type="project" value="UniProtKB-KW"/>
</dbReference>
<keyword evidence="4" id="KW-0067">ATP-binding</keyword>
<dbReference type="GO" id="GO:0005524">
    <property type="term" value="F:ATP binding"/>
    <property type="evidence" value="ECO:0007669"/>
    <property type="project" value="UniProtKB-KW"/>
</dbReference>
<dbReference type="PANTHER" id="PTHR44329">
    <property type="entry name" value="SERINE/THREONINE-PROTEIN KINASE TNNI3K-RELATED"/>
    <property type="match status" value="1"/>
</dbReference>
<feature type="region of interest" description="Disordered" evidence="5">
    <location>
        <begin position="102"/>
        <end position="165"/>
    </location>
</feature>
<evidence type="ECO:0000256" key="2">
    <source>
        <dbReference type="ARBA" id="ARBA00022741"/>
    </source>
</evidence>
<dbReference type="PROSITE" id="PS50011">
    <property type="entry name" value="PROTEIN_KINASE_DOM"/>
    <property type="match status" value="1"/>
</dbReference>
<dbReference type="PANTHER" id="PTHR44329:SF288">
    <property type="entry name" value="MITOGEN-ACTIVATED PROTEIN KINASE KINASE KINASE 20"/>
    <property type="match status" value="1"/>
</dbReference>
<feature type="compositionally biased region" description="Polar residues" evidence="5">
    <location>
        <begin position="125"/>
        <end position="136"/>
    </location>
</feature>
<dbReference type="InterPro" id="IPR051681">
    <property type="entry name" value="Ser/Thr_Kinases-Pseudokinases"/>
</dbReference>
<feature type="compositionally biased region" description="Low complexity" evidence="5">
    <location>
        <begin position="137"/>
        <end position="152"/>
    </location>
</feature>
<evidence type="ECO:0000256" key="1">
    <source>
        <dbReference type="ARBA" id="ARBA00022679"/>
    </source>
</evidence>
<reference evidence="7" key="1">
    <citation type="journal article" date="2021" name="Sci. Rep.">
        <title>Diploid genomic architecture of Nitzschia inconspicua, an elite biomass production diatom.</title>
        <authorList>
            <person name="Oliver A."/>
            <person name="Podell S."/>
            <person name="Pinowska A."/>
            <person name="Traller J.C."/>
            <person name="Smith S.R."/>
            <person name="McClure R."/>
            <person name="Beliaev A."/>
            <person name="Bohutskyi P."/>
            <person name="Hill E.A."/>
            <person name="Rabines A."/>
            <person name="Zheng H."/>
            <person name="Allen L.Z."/>
            <person name="Kuo A."/>
            <person name="Grigoriev I.V."/>
            <person name="Allen A.E."/>
            <person name="Hazlebeck D."/>
            <person name="Allen E.E."/>
        </authorList>
    </citation>
    <scope>NUCLEOTIDE SEQUENCE</scope>
    <source>
        <strain evidence="7">Hildebrandi</strain>
    </source>
</reference>
<dbReference type="EMBL" id="JAGRRH010000015">
    <property type="protein sequence ID" value="KAG7356259.1"/>
    <property type="molecule type" value="Genomic_DNA"/>
</dbReference>
<dbReference type="AlphaFoldDB" id="A0A9K3L6Y2"/>
<dbReference type="Pfam" id="PF00069">
    <property type="entry name" value="Pkinase"/>
    <property type="match status" value="1"/>
</dbReference>
<accession>A0A9K3L6Y2</accession>